<dbReference type="CTD" id="20326220"/>
<dbReference type="KEGG" id="ovi:T265_12052"/>
<organism evidence="1 2">
    <name type="scientific">Opisthorchis viverrini</name>
    <name type="common">Southeast Asian liver fluke</name>
    <dbReference type="NCBI Taxonomy" id="6198"/>
    <lineage>
        <taxon>Eukaryota</taxon>
        <taxon>Metazoa</taxon>
        <taxon>Spiralia</taxon>
        <taxon>Lophotrochozoa</taxon>
        <taxon>Platyhelminthes</taxon>
        <taxon>Trematoda</taxon>
        <taxon>Digenea</taxon>
        <taxon>Opisthorchiida</taxon>
        <taxon>Opisthorchiata</taxon>
        <taxon>Opisthorchiidae</taxon>
        <taxon>Opisthorchis</taxon>
    </lineage>
</organism>
<gene>
    <name evidence="1" type="ORF">T265_12052</name>
</gene>
<dbReference type="EMBL" id="KL597377">
    <property type="protein sequence ID" value="KER19023.1"/>
    <property type="molecule type" value="Genomic_DNA"/>
</dbReference>
<dbReference type="Proteomes" id="UP000054324">
    <property type="component" value="Unassembled WGS sequence"/>
</dbReference>
<evidence type="ECO:0000313" key="2">
    <source>
        <dbReference type="Proteomes" id="UP000054324"/>
    </source>
</evidence>
<name>A0A074YWG5_OPIVI</name>
<sequence length="169" mass="18770">MECQFIQKILILSGEHFKEQFSSYAATKSLEEPTEPEWNIDTSPPSTTEIQRVISHLLRGKAPSPDDLQSALFEGDKECLEVGIIDSAIHTAFRIRNVASTRRGHAKIIDVYRSEVPAGFSENIGLAMGNDPGRLEELSRDGEATYESYHCRATMSPGQERVAAYTPPD</sequence>
<protein>
    <submittedName>
        <fullName evidence="1">Uncharacterized protein</fullName>
    </submittedName>
</protein>
<dbReference type="AlphaFoldDB" id="A0A074YWG5"/>
<keyword evidence="2" id="KW-1185">Reference proteome</keyword>
<accession>A0A074YWG5</accession>
<evidence type="ECO:0000313" key="1">
    <source>
        <dbReference type="EMBL" id="KER19023.1"/>
    </source>
</evidence>
<reference evidence="1 2" key="1">
    <citation type="submission" date="2013-11" db="EMBL/GenBank/DDBJ databases">
        <title>Opisthorchis viverrini - life in the bile duct.</title>
        <authorList>
            <person name="Young N.D."/>
            <person name="Nagarajan N."/>
            <person name="Lin S.J."/>
            <person name="Korhonen P.K."/>
            <person name="Jex A.R."/>
            <person name="Hall R.S."/>
            <person name="Safavi-Hemami H."/>
            <person name="Kaewkong W."/>
            <person name="Bertrand D."/>
            <person name="Gao S."/>
            <person name="Seet Q."/>
            <person name="Wongkham S."/>
            <person name="Teh B.T."/>
            <person name="Wongkham C."/>
            <person name="Intapan P.M."/>
            <person name="Maleewong W."/>
            <person name="Yang X."/>
            <person name="Hu M."/>
            <person name="Wang Z."/>
            <person name="Hofmann A."/>
            <person name="Sternberg P.W."/>
            <person name="Tan P."/>
            <person name="Wang J."/>
            <person name="Gasser R.B."/>
        </authorList>
    </citation>
    <scope>NUCLEOTIDE SEQUENCE [LARGE SCALE GENOMIC DNA]</scope>
</reference>
<dbReference type="RefSeq" id="XP_009177233.1">
    <property type="nucleotide sequence ID" value="XM_009178969.1"/>
</dbReference>
<dbReference type="GeneID" id="20326220"/>
<proteinExistence type="predicted"/>